<reference evidence="4" key="1">
    <citation type="submission" date="2023-07" db="EMBL/GenBank/DDBJ databases">
        <title>Sequencing the genomes of 1000 actinobacteria strains.</title>
        <authorList>
            <person name="Klenk H.-P."/>
        </authorList>
    </citation>
    <scope>NUCLEOTIDE SEQUENCE</scope>
    <source>
        <strain evidence="4">DSM 13068</strain>
    </source>
</reference>
<dbReference type="PANTHER" id="PTHR30535">
    <property type="entry name" value="VITAMIN B12-BINDING PROTEIN"/>
    <property type="match status" value="1"/>
</dbReference>
<feature type="region of interest" description="Disordered" evidence="2">
    <location>
        <begin position="36"/>
        <end position="67"/>
    </location>
</feature>
<comment type="caution">
    <text evidence="4">The sequence shown here is derived from an EMBL/GenBank/DDBJ whole genome shotgun (WGS) entry which is preliminary data.</text>
</comment>
<dbReference type="EMBL" id="JAVDXX010000001">
    <property type="protein sequence ID" value="MDR7293020.1"/>
    <property type="molecule type" value="Genomic_DNA"/>
</dbReference>
<feature type="domain" description="Fe/B12 periplasmic-binding" evidence="3">
    <location>
        <begin position="117"/>
        <end position="379"/>
    </location>
</feature>
<dbReference type="InterPro" id="IPR002491">
    <property type="entry name" value="ABC_transptr_periplasmic_BD"/>
</dbReference>
<dbReference type="Proteomes" id="UP001180715">
    <property type="component" value="Unassembled WGS sequence"/>
</dbReference>
<gene>
    <name evidence="4" type="ORF">J2S67_000288</name>
</gene>
<dbReference type="SUPFAM" id="SSF53807">
    <property type="entry name" value="Helical backbone' metal receptor"/>
    <property type="match status" value="1"/>
</dbReference>
<dbReference type="Pfam" id="PF01497">
    <property type="entry name" value="Peripla_BP_2"/>
    <property type="match status" value="1"/>
</dbReference>
<comment type="similarity">
    <text evidence="1">Belongs to the bacterial solute-binding protein 8 family.</text>
</comment>
<dbReference type="PANTHER" id="PTHR30535:SF4">
    <property type="entry name" value="HEMIN-BINDING PERIPLASMIC PROTEIN HMUT"/>
    <property type="match status" value="1"/>
</dbReference>
<evidence type="ECO:0000313" key="4">
    <source>
        <dbReference type="EMBL" id="MDR7293020.1"/>
    </source>
</evidence>
<evidence type="ECO:0000256" key="1">
    <source>
        <dbReference type="ARBA" id="ARBA00008814"/>
    </source>
</evidence>
<keyword evidence="5" id="KW-1185">Reference proteome</keyword>
<organism evidence="4 5">
    <name type="scientific">Pseudoglutamicibacter albus</name>
    <dbReference type="NCBI Taxonomy" id="98671"/>
    <lineage>
        <taxon>Bacteria</taxon>
        <taxon>Bacillati</taxon>
        <taxon>Actinomycetota</taxon>
        <taxon>Actinomycetes</taxon>
        <taxon>Micrococcales</taxon>
        <taxon>Micrococcaceae</taxon>
        <taxon>Pseudoglutamicibacter</taxon>
    </lineage>
</organism>
<name>A0ABU1YXD1_9MICC</name>
<protein>
    <submittedName>
        <fullName evidence="4">Iron complex transport system substrate-binding protein</fullName>
    </submittedName>
</protein>
<evidence type="ECO:0000259" key="3">
    <source>
        <dbReference type="PROSITE" id="PS50983"/>
    </source>
</evidence>
<sequence length="383" mass="39944">MTHSSPFEKTPSRTTRVALFGATGLMLISLLAGCSSAPSAGESPSPHATATASGSDGSSGKDSGANAADALKLTGPAEARDIPDMKPVLSGVKPALPTTVTDAHGKEITVTSAKKVLALDLNGTLTDTMVGLGLHDRLIGRSNSDTSALLKDLPVVTKDGHDTNVEAILNLKPDLIITTENIGGAESYRQLENAGITVVRLEPATSIEGIPDGIRAVGKVFGVPEAAEKLAKETKKNLEEAAEYIKELRSKTPRAPRAAVLYVRGTGGVFFILGNEHGASDIVEALGLQDTARENNIEGVKPANAEALLNLNPEIVFAMKRGIESAGGMDDFLKRPGMAATVAGKNKRIITAADGQLLSFGPRTHENLKALAEAVYQDGQTKK</sequence>
<dbReference type="RefSeq" id="WP_084590339.1">
    <property type="nucleotide sequence ID" value="NZ_JAVDXX010000001.1"/>
</dbReference>
<dbReference type="InterPro" id="IPR050902">
    <property type="entry name" value="ABC_Transporter_SBP"/>
</dbReference>
<evidence type="ECO:0000313" key="5">
    <source>
        <dbReference type="Proteomes" id="UP001180715"/>
    </source>
</evidence>
<proteinExistence type="inferred from homology"/>
<evidence type="ECO:0000256" key="2">
    <source>
        <dbReference type="SAM" id="MobiDB-lite"/>
    </source>
</evidence>
<dbReference type="Gene3D" id="3.40.50.1980">
    <property type="entry name" value="Nitrogenase molybdenum iron protein domain"/>
    <property type="match status" value="2"/>
</dbReference>
<accession>A0ABU1YXD1</accession>
<dbReference type="PROSITE" id="PS50983">
    <property type="entry name" value="FE_B12_PBP"/>
    <property type="match status" value="1"/>
</dbReference>